<keyword evidence="2" id="KW-1185">Reference proteome</keyword>
<dbReference type="InterPro" id="IPR003360">
    <property type="entry name" value="US22-like"/>
</dbReference>
<sequence length="333" mass="37604">MSVLDFINACPKRPDDGRGLDSLKTLVTENRGLRIELGWPHGEYLVVGPPEHHNVLFDVDGLKEYACVTPEFDLTVIGVVRLGGMTRKPVGGYIIICSSGGRVYAYSLSSRFLYIVSDCGFDDVVNSFRGLRNVYELYDVPCMSEKEERVQFGYNLSPIVAPLMSDSCDKTAVEDFLFAYPRFTYEACCDAEGYVMFGTEVQLNLLQFVPGRVFWCLKAAGYRVLGQGCRMSIILFNEKCEVFVLMRDSAVMKIANTVRAFLRDRLQFSVSVKKQAFAPVSDVTAVCVGDVLAFDCDVKYVLQCDDWFVLQLKRRREAYAARKGRRELEVFVL</sequence>
<dbReference type="KEGG" id="vg:80534728"/>
<dbReference type="Pfam" id="PF02393">
    <property type="entry name" value="US22"/>
    <property type="match status" value="1"/>
</dbReference>
<evidence type="ECO:0000313" key="2">
    <source>
        <dbReference type="Proteomes" id="UP000103899"/>
    </source>
</evidence>
<name>I3VPZ6_9BETA</name>
<organism evidence="1 2">
    <name type="scientific">miniopterid betaherpesvirus 1</name>
    <dbReference type="NCBI Taxonomy" id="3070189"/>
    <lineage>
        <taxon>Viruses</taxon>
        <taxon>Duplodnaviria</taxon>
        <taxon>Heunggongvirae</taxon>
        <taxon>Peploviricota</taxon>
        <taxon>Herviviricetes</taxon>
        <taxon>Herpesvirales</taxon>
        <taxon>Orthoherpesviridae</taxon>
        <taxon>Betaherpesvirinae</taxon>
        <taxon>Quwivirus</taxon>
        <taxon>Quwivirus miniopteridbeta1</taxon>
    </lineage>
</organism>
<dbReference type="EMBL" id="JQ805139">
    <property type="protein sequence ID" value="AFK83840.1"/>
    <property type="molecule type" value="Genomic_DNA"/>
</dbReference>
<dbReference type="RefSeq" id="YP_010797025.1">
    <property type="nucleotide sequence ID" value="NC_076129.1"/>
</dbReference>
<reference evidence="1 2" key="1">
    <citation type="journal article" date="2012" name="J. Virol.">
        <title>A Novel Bat Herpesvirus Encodes Homologues of Major Histocompatibility Complex Classes I and II, C-Type Lectin, and a Unique Family of Immune-Related Genes.</title>
        <authorList>
            <person name="Zhang H."/>
            <person name="Todd S."/>
            <person name="Tachedjian M."/>
            <person name="Barr J.A."/>
            <person name="Luo M."/>
            <person name="Yu M."/>
            <person name="Marsh G.A."/>
            <person name="Crameri G."/>
            <person name="Wang L.F."/>
        </authorList>
    </citation>
    <scope>NUCLEOTIDE SEQUENCE [LARGE SCALE GENOMIC DNA]</scope>
    <source>
        <strain evidence="1">B7D8</strain>
    </source>
</reference>
<accession>I3VPZ6</accession>
<evidence type="ECO:0000313" key="1">
    <source>
        <dbReference type="EMBL" id="AFK83840.1"/>
    </source>
</evidence>
<dbReference type="GeneID" id="80534728"/>
<dbReference type="Proteomes" id="UP000103899">
    <property type="component" value="Segment"/>
</dbReference>
<protein>
    <submittedName>
        <fullName evidence="1">B28</fullName>
    </submittedName>
</protein>
<proteinExistence type="predicted"/>